<feature type="non-terminal residue" evidence="1">
    <location>
        <position position="47"/>
    </location>
</feature>
<keyword evidence="2" id="KW-1185">Reference proteome</keyword>
<dbReference type="AlphaFoldDB" id="A0A087U1N9"/>
<accession>A0A087U1N9</accession>
<name>A0A087U1N9_STEMI</name>
<organism evidence="1 2">
    <name type="scientific">Stegodyphus mimosarum</name>
    <name type="common">African social velvet spider</name>
    <dbReference type="NCBI Taxonomy" id="407821"/>
    <lineage>
        <taxon>Eukaryota</taxon>
        <taxon>Metazoa</taxon>
        <taxon>Ecdysozoa</taxon>
        <taxon>Arthropoda</taxon>
        <taxon>Chelicerata</taxon>
        <taxon>Arachnida</taxon>
        <taxon>Araneae</taxon>
        <taxon>Araneomorphae</taxon>
        <taxon>Entelegynae</taxon>
        <taxon>Eresoidea</taxon>
        <taxon>Eresidae</taxon>
        <taxon>Stegodyphus</taxon>
    </lineage>
</organism>
<dbReference type="Proteomes" id="UP000054359">
    <property type="component" value="Unassembled WGS sequence"/>
</dbReference>
<reference evidence="1 2" key="1">
    <citation type="submission" date="2013-11" db="EMBL/GenBank/DDBJ databases">
        <title>Genome sequencing of Stegodyphus mimosarum.</title>
        <authorList>
            <person name="Bechsgaard J."/>
        </authorList>
    </citation>
    <scope>NUCLEOTIDE SEQUENCE [LARGE SCALE GENOMIC DNA]</scope>
</reference>
<proteinExistence type="predicted"/>
<protein>
    <submittedName>
        <fullName evidence="1">Uncharacterized protein</fullName>
    </submittedName>
</protein>
<dbReference type="EMBL" id="KK117735">
    <property type="protein sequence ID" value="KFM71278.1"/>
    <property type="molecule type" value="Genomic_DNA"/>
</dbReference>
<evidence type="ECO:0000313" key="1">
    <source>
        <dbReference type="EMBL" id="KFM71278.1"/>
    </source>
</evidence>
<sequence>MLEVTSYYFMKKQNTQRSASDKICHAEMHQGRGIYLGDGANSSPYNN</sequence>
<gene>
    <name evidence="1" type="ORF">X975_13151</name>
</gene>
<evidence type="ECO:0000313" key="2">
    <source>
        <dbReference type="Proteomes" id="UP000054359"/>
    </source>
</evidence>